<dbReference type="EMBL" id="JBIUZV010000003">
    <property type="protein sequence ID" value="MFJ3045328.1"/>
    <property type="molecule type" value="Genomic_DNA"/>
</dbReference>
<evidence type="ECO:0000313" key="3">
    <source>
        <dbReference type="Proteomes" id="UP001617427"/>
    </source>
</evidence>
<reference evidence="2 3" key="1">
    <citation type="submission" date="2024-10" db="EMBL/GenBank/DDBJ databases">
        <title>The Natural Products Discovery Center: Release of the First 8490 Sequenced Strains for Exploring Actinobacteria Biosynthetic Diversity.</title>
        <authorList>
            <person name="Kalkreuter E."/>
            <person name="Kautsar S.A."/>
            <person name="Yang D."/>
            <person name="Bader C.D."/>
            <person name="Teijaro C.N."/>
            <person name="Fluegel L."/>
            <person name="Davis C.M."/>
            <person name="Simpson J.R."/>
            <person name="Lauterbach L."/>
            <person name="Steele A.D."/>
            <person name="Gui C."/>
            <person name="Meng S."/>
            <person name="Li G."/>
            <person name="Viehrig K."/>
            <person name="Ye F."/>
            <person name="Su P."/>
            <person name="Kiefer A.F."/>
            <person name="Nichols A."/>
            <person name="Cepeda A.J."/>
            <person name="Yan W."/>
            <person name="Fan B."/>
            <person name="Jiang Y."/>
            <person name="Adhikari A."/>
            <person name="Zheng C.-J."/>
            <person name="Schuster L."/>
            <person name="Cowan T.M."/>
            <person name="Smanski M.J."/>
            <person name="Chevrette M.G."/>
            <person name="De Carvalho L.P.S."/>
            <person name="Shen B."/>
        </authorList>
    </citation>
    <scope>NUCLEOTIDE SEQUENCE [LARGE SCALE GENOMIC DNA]</scope>
    <source>
        <strain evidence="2 3">NPDC087045</strain>
    </source>
</reference>
<keyword evidence="2" id="KW-0012">Acyltransferase</keyword>
<protein>
    <submittedName>
        <fullName evidence="2">UDP-4-amino-4, 6-dideoxy-N-acetyl-beta-L-altrosamine N-acetyltransferase</fullName>
        <ecNumber evidence="2">2.3.1.202</ecNumber>
    </submittedName>
</protein>
<proteinExistence type="predicted"/>
<dbReference type="SUPFAM" id="SSF55729">
    <property type="entry name" value="Acyl-CoA N-acyltransferases (Nat)"/>
    <property type="match status" value="1"/>
</dbReference>
<feature type="domain" description="N-acetyltransferase" evidence="1">
    <location>
        <begin position="3"/>
        <end position="165"/>
    </location>
</feature>
<dbReference type="Gene3D" id="3.40.630.30">
    <property type="match status" value="1"/>
</dbReference>
<dbReference type="NCBIfam" id="TIGR03585">
    <property type="entry name" value="PseH"/>
    <property type="match status" value="1"/>
</dbReference>
<dbReference type="EC" id="2.3.1.202" evidence="2"/>
<dbReference type="InterPro" id="IPR016181">
    <property type="entry name" value="Acyl_CoA_acyltransferase"/>
</dbReference>
<comment type="caution">
    <text evidence="2">The sequence shown here is derived from an EMBL/GenBank/DDBJ whole genome shotgun (WGS) entry which is preliminary data.</text>
</comment>
<sequence length="250" mass="28399">MDITLRELTSLDTAAQFEILAIRNTKSVREVMYTDHEIGTNEHLGWISRLKKDDRQIVFAVLDGEKPLGVASVNAIDRLHRKADWAFYLHESCRGGLGAALELAIIEFVFGPLQLEKLNCEVIEGNDTVVKLHKKFGFVEEGFRPANIIKNEKRIGVYYLGLEKEKWSPKTVIASYSSVFDKFNIRIEWDPKEASLLDQIEGARAKNNVNWMSILRLATEKSPEEATAIISEIQKLDKEIVDMTHKLVNG</sequence>
<keyword evidence="3" id="KW-1185">Reference proteome</keyword>
<dbReference type="RefSeq" id="WP_402698874.1">
    <property type="nucleotide sequence ID" value="NZ_JBIUZV010000003.1"/>
</dbReference>
<name>A0ABW8EV52_9BURK</name>
<evidence type="ECO:0000313" key="2">
    <source>
        <dbReference type="EMBL" id="MFJ3045328.1"/>
    </source>
</evidence>
<keyword evidence="2" id="KW-0808">Transferase</keyword>
<accession>A0ABW8EV52</accession>
<dbReference type="InterPro" id="IPR020036">
    <property type="entry name" value="PseH"/>
</dbReference>
<gene>
    <name evidence="2" type="primary">pseH</name>
    <name evidence="2" type="ORF">ACIPEN_05825</name>
</gene>
<organism evidence="2 3">
    <name type="scientific">Herbaspirillum chlorophenolicum</name>
    <dbReference type="NCBI Taxonomy" id="211589"/>
    <lineage>
        <taxon>Bacteria</taxon>
        <taxon>Pseudomonadati</taxon>
        <taxon>Pseudomonadota</taxon>
        <taxon>Betaproteobacteria</taxon>
        <taxon>Burkholderiales</taxon>
        <taxon>Oxalobacteraceae</taxon>
        <taxon>Herbaspirillum</taxon>
    </lineage>
</organism>
<evidence type="ECO:0000259" key="1">
    <source>
        <dbReference type="PROSITE" id="PS51186"/>
    </source>
</evidence>
<dbReference type="Pfam" id="PF13302">
    <property type="entry name" value="Acetyltransf_3"/>
    <property type="match status" value="1"/>
</dbReference>
<dbReference type="GO" id="GO:0016746">
    <property type="term" value="F:acyltransferase activity"/>
    <property type="evidence" value="ECO:0007669"/>
    <property type="project" value="UniProtKB-KW"/>
</dbReference>
<dbReference type="Proteomes" id="UP001617427">
    <property type="component" value="Unassembled WGS sequence"/>
</dbReference>
<dbReference type="InterPro" id="IPR000182">
    <property type="entry name" value="GNAT_dom"/>
</dbReference>
<dbReference type="PROSITE" id="PS51186">
    <property type="entry name" value="GNAT"/>
    <property type="match status" value="1"/>
</dbReference>